<name>A0AAN9Q7M7_CANGL</name>
<evidence type="ECO:0000313" key="1">
    <source>
        <dbReference type="EMBL" id="KAK7321078.1"/>
    </source>
</evidence>
<organism evidence="1 2">
    <name type="scientific">Canavalia gladiata</name>
    <name type="common">Sword bean</name>
    <name type="synonym">Dolichos gladiatus</name>
    <dbReference type="NCBI Taxonomy" id="3824"/>
    <lineage>
        <taxon>Eukaryota</taxon>
        <taxon>Viridiplantae</taxon>
        <taxon>Streptophyta</taxon>
        <taxon>Embryophyta</taxon>
        <taxon>Tracheophyta</taxon>
        <taxon>Spermatophyta</taxon>
        <taxon>Magnoliopsida</taxon>
        <taxon>eudicotyledons</taxon>
        <taxon>Gunneridae</taxon>
        <taxon>Pentapetalae</taxon>
        <taxon>rosids</taxon>
        <taxon>fabids</taxon>
        <taxon>Fabales</taxon>
        <taxon>Fabaceae</taxon>
        <taxon>Papilionoideae</taxon>
        <taxon>50 kb inversion clade</taxon>
        <taxon>NPAAA clade</taxon>
        <taxon>indigoferoid/millettioid clade</taxon>
        <taxon>Phaseoleae</taxon>
        <taxon>Canavalia</taxon>
    </lineage>
</organism>
<keyword evidence="2" id="KW-1185">Reference proteome</keyword>
<reference evidence="1 2" key="1">
    <citation type="submission" date="2024-01" db="EMBL/GenBank/DDBJ databases">
        <title>The genomes of 5 underutilized Papilionoideae crops provide insights into root nodulation and disease resistanc.</title>
        <authorList>
            <person name="Jiang F."/>
        </authorList>
    </citation>
    <scope>NUCLEOTIDE SEQUENCE [LARGE SCALE GENOMIC DNA]</scope>
    <source>
        <strain evidence="1">LVBAO_FW01</strain>
        <tissue evidence="1">Leaves</tissue>
    </source>
</reference>
<gene>
    <name evidence="1" type="ORF">VNO77_31250</name>
</gene>
<comment type="caution">
    <text evidence="1">The sequence shown here is derived from an EMBL/GenBank/DDBJ whole genome shotgun (WGS) entry which is preliminary data.</text>
</comment>
<proteinExistence type="predicted"/>
<evidence type="ECO:0000313" key="2">
    <source>
        <dbReference type="Proteomes" id="UP001367508"/>
    </source>
</evidence>
<dbReference type="EMBL" id="JAYMYQ010000007">
    <property type="protein sequence ID" value="KAK7321078.1"/>
    <property type="molecule type" value="Genomic_DNA"/>
</dbReference>
<accession>A0AAN9Q7M7</accession>
<dbReference type="Proteomes" id="UP001367508">
    <property type="component" value="Unassembled WGS sequence"/>
</dbReference>
<dbReference type="AlphaFoldDB" id="A0AAN9Q7M7"/>
<protein>
    <submittedName>
        <fullName evidence="1">Uncharacterized protein</fullName>
    </submittedName>
</protein>
<sequence length="245" mass="27585">MPFVIVNVYLGGHTSITLHACCMGLRKTHMHKAAFSFLAKFETIAFCHVHYQNTKERELEVTSTIWILHGLPTICVDFHHTHYLAIMNAEPTSYERICETPECNSCHGLCTHDTRQLEWCNVYKPSLFAPCIASKACLVSLSQASRCTTILRSSFLLAHSLGHQRNQSGADAAHVETAMALKQMDGLKHFSNHAQERCITEIPALHVSSIKIQQGTLFFEIKTTRLTYSFLPIAHFLPLCKITTI</sequence>